<evidence type="ECO:0000259" key="7">
    <source>
        <dbReference type="PROSITE" id="PS50109"/>
    </source>
</evidence>
<dbReference type="AlphaFoldDB" id="A0A850TA36"/>
<dbReference type="PRINTS" id="PR00344">
    <property type="entry name" value="BCTRLSENSOR"/>
</dbReference>
<dbReference type="CDD" id="cd00082">
    <property type="entry name" value="HisKA"/>
    <property type="match status" value="1"/>
</dbReference>
<dbReference type="Gene3D" id="3.30.565.10">
    <property type="entry name" value="Histidine kinase-like ATPase, C-terminal domain"/>
    <property type="match status" value="1"/>
</dbReference>
<dbReference type="InterPro" id="IPR011006">
    <property type="entry name" value="CheY-like_superfamily"/>
</dbReference>
<dbReference type="PANTHER" id="PTHR43047:SF72">
    <property type="entry name" value="OSMOSENSING HISTIDINE PROTEIN KINASE SLN1"/>
    <property type="match status" value="1"/>
</dbReference>
<keyword evidence="10" id="KW-1185">Reference proteome</keyword>
<comment type="catalytic activity">
    <reaction evidence="1">
        <text>ATP + protein L-histidine = ADP + protein N-phospho-L-histidine.</text>
        <dbReference type="EC" id="2.7.13.3"/>
    </reaction>
</comment>
<evidence type="ECO:0000313" key="9">
    <source>
        <dbReference type="EMBL" id="NWH05438.1"/>
    </source>
</evidence>
<dbReference type="SUPFAM" id="SSF55874">
    <property type="entry name" value="ATPase domain of HSP90 chaperone/DNA topoisomerase II/histidine kinase"/>
    <property type="match status" value="1"/>
</dbReference>
<dbReference type="InterPro" id="IPR004358">
    <property type="entry name" value="Sig_transdc_His_kin-like_C"/>
</dbReference>
<dbReference type="Pfam" id="PF02518">
    <property type="entry name" value="HATPase_c"/>
    <property type="match status" value="1"/>
</dbReference>
<dbReference type="SMART" id="SM00448">
    <property type="entry name" value="REC"/>
    <property type="match status" value="1"/>
</dbReference>
<name>A0A850TA36_9BACT</name>
<dbReference type="InterPro" id="IPR003661">
    <property type="entry name" value="HisK_dim/P_dom"/>
</dbReference>
<dbReference type="SMART" id="SM00387">
    <property type="entry name" value="HATPase_c"/>
    <property type="match status" value="1"/>
</dbReference>
<comment type="caution">
    <text evidence="9">The sequence shown here is derived from an EMBL/GenBank/DDBJ whole genome shotgun (WGS) entry which is preliminary data.</text>
</comment>
<keyword evidence="5" id="KW-0418">Kinase</keyword>
<dbReference type="InterPro" id="IPR005467">
    <property type="entry name" value="His_kinase_dom"/>
</dbReference>
<gene>
    <name evidence="9" type="ORF">HXW94_10635</name>
</gene>
<feature type="domain" description="Histidine kinase" evidence="7">
    <location>
        <begin position="22"/>
        <end position="245"/>
    </location>
</feature>
<evidence type="ECO:0000313" key="10">
    <source>
        <dbReference type="Proteomes" id="UP000553343"/>
    </source>
</evidence>
<protein>
    <recommendedName>
        <fullName evidence="2">histidine kinase</fullName>
        <ecNumber evidence="2">2.7.13.3</ecNumber>
    </recommendedName>
</protein>
<keyword evidence="3 6" id="KW-0597">Phosphoprotein</keyword>
<dbReference type="Proteomes" id="UP000553343">
    <property type="component" value="Unassembled WGS sequence"/>
</dbReference>
<dbReference type="InterPro" id="IPR036890">
    <property type="entry name" value="HATPase_C_sf"/>
</dbReference>
<evidence type="ECO:0000256" key="5">
    <source>
        <dbReference type="ARBA" id="ARBA00022777"/>
    </source>
</evidence>
<dbReference type="GO" id="GO:0000155">
    <property type="term" value="F:phosphorelay sensor kinase activity"/>
    <property type="evidence" value="ECO:0007669"/>
    <property type="project" value="InterPro"/>
</dbReference>
<accession>A0A850TA36</accession>
<dbReference type="Gene3D" id="1.10.287.130">
    <property type="match status" value="1"/>
</dbReference>
<keyword evidence="4" id="KW-0808">Transferase</keyword>
<evidence type="ECO:0000256" key="3">
    <source>
        <dbReference type="ARBA" id="ARBA00022553"/>
    </source>
</evidence>
<evidence type="ECO:0000256" key="4">
    <source>
        <dbReference type="ARBA" id="ARBA00022679"/>
    </source>
</evidence>
<evidence type="ECO:0000256" key="2">
    <source>
        <dbReference type="ARBA" id="ARBA00012438"/>
    </source>
</evidence>
<dbReference type="GO" id="GO:0009927">
    <property type="term" value="F:histidine phosphotransfer kinase activity"/>
    <property type="evidence" value="ECO:0007669"/>
    <property type="project" value="TreeGrafter"/>
</dbReference>
<evidence type="ECO:0000259" key="8">
    <source>
        <dbReference type="PROSITE" id="PS50110"/>
    </source>
</evidence>
<organism evidence="9 10">
    <name type="scientific">Desulfobacter latus</name>
    <dbReference type="NCBI Taxonomy" id="2292"/>
    <lineage>
        <taxon>Bacteria</taxon>
        <taxon>Pseudomonadati</taxon>
        <taxon>Thermodesulfobacteriota</taxon>
        <taxon>Desulfobacteria</taxon>
        <taxon>Desulfobacterales</taxon>
        <taxon>Desulfobacteraceae</taxon>
        <taxon>Desulfobacter</taxon>
    </lineage>
</organism>
<dbReference type="PROSITE" id="PS50109">
    <property type="entry name" value="HIS_KIN"/>
    <property type="match status" value="1"/>
</dbReference>
<dbReference type="PROSITE" id="PS50110">
    <property type="entry name" value="RESPONSE_REGULATORY"/>
    <property type="match status" value="1"/>
</dbReference>
<dbReference type="CDD" id="cd00156">
    <property type="entry name" value="REC"/>
    <property type="match status" value="1"/>
</dbReference>
<evidence type="ECO:0000256" key="6">
    <source>
        <dbReference type="PROSITE-ProRule" id="PRU00169"/>
    </source>
</evidence>
<dbReference type="InterPro" id="IPR003594">
    <property type="entry name" value="HATPase_dom"/>
</dbReference>
<dbReference type="PANTHER" id="PTHR43047">
    <property type="entry name" value="TWO-COMPONENT HISTIDINE PROTEIN KINASE"/>
    <property type="match status" value="1"/>
</dbReference>
<dbReference type="Gene3D" id="3.40.50.2300">
    <property type="match status" value="1"/>
</dbReference>
<feature type="modified residue" description="4-aspartylphosphate" evidence="6">
    <location>
        <position position="316"/>
    </location>
</feature>
<proteinExistence type="predicted"/>
<dbReference type="GO" id="GO:0005886">
    <property type="term" value="C:plasma membrane"/>
    <property type="evidence" value="ECO:0007669"/>
    <property type="project" value="TreeGrafter"/>
</dbReference>
<dbReference type="EC" id="2.7.13.3" evidence="2"/>
<dbReference type="SUPFAM" id="SSF52172">
    <property type="entry name" value="CheY-like"/>
    <property type="match status" value="1"/>
</dbReference>
<dbReference type="InterPro" id="IPR001789">
    <property type="entry name" value="Sig_transdc_resp-reg_receiver"/>
</dbReference>
<reference evidence="9 10" key="1">
    <citation type="submission" date="2020-06" db="EMBL/GenBank/DDBJ databases">
        <title>High-quality draft genome of sulfate reducer Desulfobacter latus type strain AcrS2 isolated from marine sediment.</title>
        <authorList>
            <person name="Hoppe M."/>
            <person name="Larsen C.K."/>
            <person name="Marshall I.P.G."/>
            <person name="Schramm A."/>
            <person name="Marietou A.G."/>
        </authorList>
    </citation>
    <scope>NUCLEOTIDE SEQUENCE [LARGE SCALE GENOMIC DNA]</scope>
    <source>
        <strain evidence="9 10">AcRS2</strain>
    </source>
</reference>
<dbReference type="InterPro" id="IPR036097">
    <property type="entry name" value="HisK_dim/P_sf"/>
</dbReference>
<dbReference type="Pfam" id="PF00072">
    <property type="entry name" value="Response_reg"/>
    <property type="match status" value="1"/>
</dbReference>
<sequence length="382" mass="42092">MEHITTATQFEKTDAVEALANGIAHDVNNLLTTIKGHASMMLNNVNPTDPLYNHIIEILSSVDKGSDFANQLLGFAMADEVYLRRIDANRLVRSVVETFNLDGQRIILDVSLNARPLMIRGDSEKIKQVVTDIINNALQAMPEGGKLSVRTEAAAILNDAAEAVGLESGLFCKITISDTGIGMNRDTLEKIFKAFYSYNHKQFPEKKGLGLTFAKKIVKHHNGVIDVWSSPNVGSSFSVILPLAEDNHLNDMPSAQEELKLGHESVLLVDDEQRILDVGRTICKALGYTVFTAASGKDALKIYSKKKNDINVVVLDMIMPGMDGLDVFMALKKLNPDIKVLLSTGYAIDDNAQEMLRQGCKGYILKPYSMVDFSHKLREILG</sequence>
<dbReference type="RefSeq" id="WP_178366891.1">
    <property type="nucleotide sequence ID" value="NZ_JACADJ010000034.1"/>
</dbReference>
<dbReference type="SUPFAM" id="SSF47384">
    <property type="entry name" value="Homodimeric domain of signal transducing histidine kinase"/>
    <property type="match status" value="1"/>
</dbReference>
<dbReference type="EMBL" id="JACADJ010000034">
    <property type="protein sequence ID" value="NWH05438.1"/>
    <property type="molecule type" value="Genomic_DNA"/>
</dbReference>
<feature type="domain" description="Response regulatory" evidence="8">
    <location>
        <begin position="265"/>
        <end position="381"/>
    </location>
</feature>
<evidence type="ECO:0000256" key="1">
    <source>
        <dbReference type="ARBA" id="ARBA00000085"/>
    </source>
</evidence>